<name>A0AAN9KF89_CANGL</name>
<feature type="region of interest" description="Disordered" evidence="1">
    <location>
        <begin position="44"/>
        <end position="75"/>
    </location>
</feature>
<protein>
    <submittedName>
        <fullName evidence="2">Uncharacterized protein</fullName>
    </submittedName>
</protein>
<proteinExistence type="predicted"/>
<evidence type="ECO:0000256" key="1">
    <source>
        <dbReference type="SAM" id="MobiDB-lite"/>
    </source>
</evidence>
<keyword evidence="3" id="KW-1185">Reference proteome</keyword>
<comment type="caution">
    <text evidence="2">The sequence shown here is derived from an EMBL/GenBank/DDBJ whole genome shotgun (WGS) entry which is preliminary data.</text>
</comment>
<dbReference type="Proteomes" id="UP001367508">
    <property type="component" value="Unassembled WGS sequence"/>
</dbReference>
<accession>A0AAN9KF89</accession>
<organism evidence="2 3">
    <name type="scientific">Canavalia gladiata</name>
    <name type="common">Sword bean</name>
    <name type="synonym">Dolichos gladiatus</name>
    <dbReference type="NCBI Taxonomy" id="3824"/>
    <lineage>
        <taxon>Eukaryota</taxon>
        <taxon>Viridiplantae</taxon>
        <taxon>Streptophyta</taxon>
        <taxon>Embryophyta</taxon>
        <taxon>Tracheophyta</taxon>
        <taxon>Spermatophyta</taxon>
        <taxon>Magnoliopsida</taxon>
        <taxon>eudicotyledons</taxon>
        <taxon>Gunneridae</taxon>
        <taxon>Pentapetalae</taxon>
        <taxon>rosids</taxon>
        <taxon>fabids</taxon>
        <taxon>Fabales</taxon>
        <taxon>Fabaceae</taxon>
        <taxon>Papilionoideae</taxon>
        <taxon>50 kb inversion clade</taxon>
        <taxon>NPAAA clade</taxon>
        <taxon>indigoferoid/millettioid clade</taxon>
        <taxon>Phaseoleae</taxon>
        <taxon>Canavalia</taxon>
    </lineage>
</organism>
<evidence type="ECO:0000313" key="3">
    <source>
        <dbReference type="Proteomes" id="UP001367508"/>
    </source>
</evidence>
<reference evidence="2 3" key="1">
    <citation type="submission" date="2024-01" db="EMBL/GenBank/DDBJ databases">
        <title>The genomes of 5 underutilized Papilionoideae crops provide insights into root nodulation and disease resistanc.</title>
        <authorList>
            <person name="Jiang F."/>
        </authorList>
    </citation>
    <scope>NUCLEOTIDE SEQUENCE [LARGE SCALE GENOMIC DNA]</scope>
    <source>
        <strain evidence="2">LVBAO_FW01</strain>
        <tissue evidence="2">Leaves</tissue>
    </source>
</reference>
<evidence type="ECO:0000313" key="2">
    <source>
        <dbReference type="EMBL" id="KAK7315097.1"/>
    </source>
</evidence>
<dbReference type="EMBL" id="JAYMYQ010000008">
    <property type="protein sequence ID" value="KAK7315097.1"/>
    <property type="molecule type" value="Genomic_DNA"/>
</dbReference>
<gene>
    <name evidence="2" type="ORF">VNO77_33629</name>
</gene>
<feature type="compositionally biased region" description="Polar residues" evidence="1">
    <location>
        <begin position="51"/>
        <end position="75"/>
    </location>
</feature>
<sequence>MPSSQRKYSISKACIKWLKEGDDNTKFFHALYRKQLPTERLKERCHEVKADSSTLTNSDKSAGSRGSSTPELSTMYNDTIKHLPPISTVWSNDQSLSPTTNRKVFQFENEECEGFKMMENIKTGSWNWMKLRSLDTLYSQIDSYAPVVA</sequence>
<dbReference type="AlphaFoldDB" id="A0AAN9KF89"/>